<proteinExistence type="predicted"/>
<accession>A0ABP9Y2M8</accession>
<feature type="region of interest" description="Disordered" evidence="1">
    <location>
        <begin position="73"/>
        <end position="95"/>
    </location>
</feature>
<dbReference type="Proteomes" id="UP001476247">
    <property type="component" value="Unassembled WGS sequence"/>
</dbReference>
<dbReference type="EMBL" id="BAABUJ010000018">
    <property type="protein sequence ID" value="GAA5801256.1"/>
    <property type="molecule type" value="Genomic_DNA"/>
</dbReference>
<feature type="compositionally biased region" description="Polar residues" evidence="1">
    <location>
        <begin position="85"/>
        <end position="95"/>
    </location>
</feature>
<evidence type="ECO:0000313" key="3">
    <source>
        <dbReference type="Proteomes" id="UP001476247"/>
    </source>
</evidence>
<reference evidence="2 3" key="1">
    <citation type="submission" date="2024-04" db="EMBL/GenBank/DDBJ databases">
        <title>genome sequences of Mucor flavus KT1a and Helicostylum pulchrum KT1b strains isolation_sourced from the surface of a dry-aged beef.</title>
        <authorList>
            <person name="Toyotome T."/>
            <person name="Hosono M."/>
            <person name="Torimaru M."/>
            <person name="Fukuda K."/>
            <person name="Mikami N."/>
        </authorList>
    </citation>
    <scope>NUCLEOTIDE SEQUENCE [LARGE SCALE GENOMIC DNA]</scope>
    <source>
        <strain evidence="2 3">KT1b</strain>
    </source>
</reference>
<keyword evidence="3" id="KW-1185">Reference proteome</keyword>
<organism evidence="2 3">
    <name type="scientific">Helicostylum pulchrum</name>
    <dbReference type="NCBI Taxonomy" id="562976"/>
    <lineage>
        <taxon>Eukaryota</taxon>
        <taxon>Fungi</taxon>
        <taxon>Fungi incertae sedis</taxon>
        <taxon>Mucoromycota</taxon>
        <taxon>Mucoromycotina</taxon>
        <taxon>Mucoromycetes</taxon>
        <taxon>Mucorales</taxon>
        <taxon>Mucorineae</taxon>
        <taxon>Mucoraceae</taxon>
        <taxon>Helicostylum</taxon>
    </lineage>
</organism>
<protein>
    <submittedName>
        <fullName evidence="2">Uncharacterized protein</fullName>
    </submittedName>
</protein>
<evidence type="ECO:0000313" key="2">
    <source>
        <dbReference type="EMBL" id="GAA5801256.1"/>
    </source>
</evidence>
<sequence length="95" mass="10577">MLSMLNRRVVVTSMMSRPLVRSYTIIPSMPAVPASGTTTQVVKTDDYNSVHALYNNENQSVHESHLNTAGQTYRSLSSDDHHSTFGPTFNSVFDE</sequence>
<evidence type="ECO:0000256" key="1">
    <source>
        <dbReference type="SAM" id="MobiDB-lite"/>
    </source>
</evidence>
<name>A0ABP9Y2M8_9FUNG</name>
<gene>
    <name evidence="2" type="ORF">HPULCUR_006701</name>
</gene>
<comment type="caution">
    <text evidence="2">The sequence shown here is derived from an EMBL/GenBank/DDBJ whole genome shotgun (WGS) entry which is preliminary data.</text>
</comment>